<dbReference type="EMBL" id="DS113392">
    <property type="protein sequence ID" value="EAY07779.1"/>
    <property type="molecule type" value="Genomic_DNA"/>
</dbReference>
<dbReference type="SMR" id="A2EHT9"/>
<keyword evidence="3" id="KW-1185">Reference proteome</keyword>
<dbReference type="KEGG" id="tva:4765674"/>
<evidence type="ECO:0000313" key="2">
    <source>
        <dbReference type="EMBL" id="EAY07779.1"/>
    </source>
</evidence>
<sequence>MANEAKAEIEQKNNKLQMHLDNATAEIKDNKQNSIKTQDYPPKTSGECWVQAKSKQQEMLPIFFLH</sequence>
<evidence type="ECO:0000256" key="1">
    <source>
        <dbReference type="SAM" id="MobiDB-lite"/>
    </source>
</evidence>
<dbReference type="InParanoid" id="A2EHT9"/>
<feature type="region of interest" description="Disordered" evidence="1">
    <location>
        <begin position="26"/>
        <end position="45"/>
    </location>
</feature>
<dbReference type="Proteomes" id="UP000001542">
    <property type="component" value="Unassembled WGS sequence"/>
</dbReference>
<reference evidence="2" key="1">
    <citation type="submission" date="2006-10" db="EMBL/GenBank/DDBJ databases">
        <authorList>
            <person name="Amadeo P."/>
            <person name="Zhao Q."/>
            <person name="Wortman J."/>
            <person name="Fraser-Liggett C."/>
            <person name="Carlton J."/>
        </authorList>
    </citation>
    <scope>NUCLEOTIDE SEQUENCE</scope>
    <source>
        <strain evidence="2">G3</strain>
    </source>
</reference>
<name>A2EHT9_TRIV3</name>
<organism evidence="2 3">
    <name type="scientific">Trichomonas vaginalis (strain ATCC PRA-98 / G3)</name>
    <dbReference type="NCBI Taxonomy" id="412133"/>
    <lineage>
        <taxon>Eukaryota</taxon>
        <taxon>Metamonada</taxon>
        <taxon>Parabasalia</taxon>
        <taxon>Trichomonadida</taxon>
        <taxon>Trichomonadidae</taxon>
        <taxon>Trichomonas</taxon>
    </lineage>
</organism>
<dbReference type="AlphaFoldDB" id="A2EHT9"/>
<evidence type="ECO:0000313" key="3">
    <source>
        <dbReference type="Proteomes" id="UP000001542"/>
    </source>
</evidence>
<protein>
    <submittedName>
        <fullName evidence="2">Uncharacterized protein</fullName>
    </submittedName>
</protein>
<dbReference type="VEuPathDB" id="TrichDB:TVAG_000630"/>
<gene>
    <name evidence="2" type="ORF">TVAG_000630</name>
</gene>
<dbReference type="RefSeq" id="XP_001320002.1">
    <property type="nucleotide sequence ID" value="XM_001319967.1"/>
</dbReference>
<proteinExistence type="predicted"/>
<dbReference type="VEuPathDB" id="TrichDB:TVAGG3_0076990"/>
<accession>A2EHT9</accession>
<reference evidence="2" key="2">
    <citation type="journal article" date="2007" name="Science">
        <title>Draft genome sequence of the sexually transmitted pathogen Trichomonas vaginalis.</title>
        <authorList>
            <person name="Carlton J.M."/>
            <person name="Hirt R.P."/>
            <person name="Silva J.C."/>
            <person name="Delcher A.L."/>
            <person name="Schatz M."/>
            <person name="Zhao Q."/>
            <person name="Wortman J.R."/>
            <person name="Bidwell S.L."/>
            <person name="Alsmark U.C.M."/>
            <person name="Besteiro S."/>
            <person name="Sicheritz-Ponten T."/>
            <person name="Noel C.J."/>
            <person name="Dacks J.B."/>
            <person name="Foster P.G."/>
            <person name="Simillion C."/>
            <person name="Van de Peer Y."/>
            <person name="Miranda-Saavedra D."/>
            <person name="Barton G.J."/>
            <person name="Westrop G.D."/>
            <person name="Mueller S."/>
            <person name="Dessi D."/>
            <person name="Fiori P.L."/>
            <person name="Ren Q."/>
            <person name="Paulsen I."/>
            <person name="Zhang H."/>
            <person name="Bastida-Corcuera F.D."/>
            <person name="Simoes-Barbosa A."/>
            <person name="Brown M.T."/>
            <person name="Hayes R.D."/>
            <person name="Mukherjee M."/>
            <person name="Okumura C.Y."/>
            <person name="Schneider R."/>
            <person name="Smith A.J."/>
            <person name="Vanacova S."/>
            <person name="Villalvazo M."/>
            <person name="Haas B.J."/>
            <person name="Pertea M."/>
            <person name="Feldblyum T.V."/>
            <person name="Utterback T.R."/>
            <person name="Shu C.L."/>
            <person name="Osoegawa K."/>
            <person name="de Jong P.J."/>
            <person name="Hrdy I."/>
            <person name="Horvathova L."/>
            <person name="Zubacova Z."/>
            <person name="Dolezal P."/>
            <person name="Malik S.B."/>
            <person name="Logsdon J.M. Jr."/>
            <person name="Henze K."/>
            <person name="Gupta A."/>
            <person name="Wang C.C."/>
            <person name="Dunne R.L."/>
            <person name="Upcroft J.A."/>
            <person name="Upcroft P."/>
            <person name="White O."/>
            <person name="Salzberg S.L."/>
            <person name="Tang P."/>
            <person name="Chiu C.-H."/>
            <person name="Lee Y.-S."/>
            <person name="Embley T.M."/>
            <person name="Coombs G.H."/>
            <person name="Mottram J.C."/>
            <person name="Tachezy J."/>
            <person name="Fraser-Liggett C.M."/>
            <person name="Johnson P.J."/>
        </authorList>
    </citation>
    <scope>NUCLEOTIDE SEQUENCE [LARGE SCALE GENOMIC DNA]</scope>
    <source>
        <strain evidence="2">G3</strain>
    </source>
</reference>